<organism evidence="6 7">
    <name type="scientific">Candidatus Methanofastidiosum methylothiophilum</name>
    <dbReference type="NCBI Taxonomy" id="1705564"/>
    <lineage>
        <taxon>Archaea</taxon>
        <taxon>Methanobacteriati</taxon>
        <taxon>Methanobacteriota</taxon>
        <taxon>Stenosarchaea group</taxon>
        <taxon>Candidatus Methanofastidiosia</taxon>
        <taxon>Candidatus Methanofastidiosales</taxon>
        <taxon>Candidatus Methanofastidiosaceae</taxon>
        <taxon>Candidatus Methanofastidiosum</taxon>
    </lineage>
</organism>
<dbReference type="PANTHER" id="PTHR47153:SF2">
    <property type="entry name" value="LACTATE UTILIZATION PROTEIN B"/>
    <property type="match status" value="1"/>
</dbReference>
<dbReference type="InterPro" id="IPR017896">
    <property type="entry name" value="4Fe4S_Fe-S-bd"/>
</dbReference>
<dbReference type="InterPro" id="IPR017900">
    <property type="entry name" value="4Fe4S_Fe_S_CS"/>
</dbReference>
<sequence>MPLFLIIVVTEEYLTEKINGPLKNKEKLIALRKAFKTTRDRQNENKILFPNIEERKERLKKAREFSIGNKELLSQAIKNFEKNGFKVFYAKTKDEAVDYILKEIGEEQLVVKSKSNVTKEICLHEKLEEKGIEVIETDLGDYIIQLSTEKPAHPTGPACHLSRHDIARIFSKAFDENLEPDPLTLTKFGREKIRNYIEKAKVGITGANAICAEEGAAIIINNEGNINLVQMREKKHIIVTSIDKLYPNIEEAINMLKLCTYYATGASITSYIEIIAGISKTADIEKMLFKGMQGPGEVILVIVDNGRSDAFEKGYKNLFYCIGCGNCLLDCPVYYVVGNEYGYKGYLGGRGTSASYFLEGQDTSLENGLYFCTTCNTCEISCPLDIGNSEYSERLREDVTSVDKNFPTHKKILENIKKTKNPFGETSKKDLKKGNQVVYFRGCMALYREKEINDSTIKLLEKAEISYALIDEVCCGSVALRTGNKKIARELAKENLDKIKETGANTVIFSCAGCLRTFLKDYPNFEESELKFLHSSQYFLELIKEGKLKIKGGDKIKLTFHDPCHMGRHLKIYDEPREVINFIPNIELVEMNRSKEDSRCCGAGGGVKSLFGELAKAMANERVKDALEVEAQTIVSTCPFCKRNLKDVSEIDVFDLSELILKYSG</sequence>
<protein>
    <submittedName>
        <fullName evidence="6">Hydrogenase MvhADGHdrABC CoB-CoM heterodisulfide reductase subunit B</fullName>
    </submittedName>
</protein>
<dbReference type="Proteomes" id="UP000075578">
    <property type="component" value="Unassembled WGS sequence"/>
</dbReference>
<dbReference type="Pfam" id="PF13183">
    <property type="entry name" value="Fer4_8"/>
    <property type="match status" value="1"/>
</dbReference>
<dbReference type="PROSITE" id="PS00198">
    <property type="entry name" value="4FE4S_FER_1"/>
    <property type="match status" value="2"/>
</dbReference>
<feature type="domain" description="4Fe-4S ferredoxin-type" evidence="5">
    <location>
        <begin position="312"/>
        <end position="341"/>
    </location>
</feature>
<dbReference type="PANTHER" id="PTHR47153">
    <property type="entry name" value="LACTATE UTILIZATION PROTEIN B"/>
    <property type="match status" value="1"/>
</dbReference>
<dbReference type="SUPFAM" id="SSF100950">
    <property type="entry name" value="NagB/RpiA/CoA transferase-like"/>
    <property type="match status" value="1"/>
</dbReference>
<keyword evidence="2" id="KW-0408">Iron</keyword>
<comment type="caution">
    <text evidence="6">The sequence shown here is derived from an EMBL/GenBank/DDBJ whole genome shotgun (WGS) entry which is preliminary data.</text>
</comment>
<dbReference type="PATRIC" id="fig|1705564.3.peg.972"/>
<keyword evidence="2" id="KW-0411">Iron-sulfur</keyword>
<dbReference type="InterPro" id="IPR004017">
    <property type="entry name" value="Cys_rich_dom"/>
</dbReference>
<evidence type="ECO:0000256" key="2">
    <source>
        <dbReference type="ARBA" id="ARBA00022485"/>
    </source>
</evidence>
<dbReference type="SUPFAM" id="SSF46548">
    <property type="entry name" value="alpha-helical ferredoxin"/>
    <property type="match status" value="1"/>
</dbReference>
<dbReference type="InterPro" id="IPR024185">
    <property type="entry name" value="FTHF_cligase-like_sf"/>
</dbReference>
<keyword evidence="2" id="KW-0479">Metal-binding</keyword>
<keyword evidence="4" id="KW-0249">Electron transport</keyword>
<gene>
    <name evidence="6" type="ORF">AMQ74_00943</name>
</gene>
<evidence type="ECO:0000256" key="4">
    <source>
        <dbReference type="ARBA" id="ARBA00022982"/>
    </source>
</evidence>
<name>A0A150J4L6_9EURY</name>
<accession>A0A150J4L6</accession>
<evidence type="ECO:0000313" key="7">
    <source>
        <dbReference type="Proteomes" id="UP000075578"/>
    </source>
</evidence>
<dbReference type="InterPro" id="IPR003741">
    <property type="entry name" value="LUD_dom"/>
</dbReference>
<dbReference type="GO" id="GO:0051539">
    <property type="term" value="F:4 iron, 4 sulfur cluster binding"/>
    <property type="evidence" value="ECO:0007669"/>
    <property type="project" value="UniProtKB-KW"/>
</dbReference>
<keyword evidence="2" id="KW-0004">4Fe-4S</keyword>
<reference evidence="6 7" key="1">
    <citation type="journal article" date="2016" name="ISME J.">
        <title>Chasing the elusive Euryarchaeota class WSA2: genomes reveal a uniquely fastidious methyl-reducing methanogen.</title>
        <authorList>
            <person name="Nobu M.K."/>
            <person name="Narihiro T."/>
            <person name="Kuroda K."/>
            <person name="Mei R."/>
            <person name="Liu W.T."/>
        </authorList>
    </citation>
    <scope>NUCLEOTIDE SEQUENCE [LARGE SCALE GENOMIC DNA]</scope>
    <source>
        <strain evidence="6">U1lsi0528_Bin089</strain>
    </source>
</reference>
<proteinExistence type="predicted"/>
<dbReference type="Pfam" id="PF02589">
    <property type="entry name" value="LUD_dom"/>
    <property type="match status" value="1"/>
</dbReference>
<dbReference type="EMBL" id="LNGD01000049">
    <property type="protein sequence ID" value="KYC51904.1"/>
    <property type="molecule type" value="Genomic_DNA"/>
</dbReference>
<dbReference type="Pfam" id="PF02754">
    <property type="entry name" value="CCG"/>
    <property type="match status" value="2"/>
</dbReference>
<evidence type="ECO:0000259" key="5">
    <source>
        <dbReference type="PROSITE" id="PS51379"/>
    </source>
</evidence>
<evidence type="ECO:0000256" key="3">
    <source>
        <dbReference type="ARBA" id="ARBA00022737"/>
    </source>
</evidence>
<dbReference type="InterPro" id="IPR004452">
    <property type="entry name" value="LutB/LldF"/>
</dbReference>
<dbReference type="InterPro" id="IPR009051">
    <property type="entry name" value="Helical_ferredxn"/>
</dbReference>
<evidence type="ECO:0000256" key="1">
    <source>
        <dbReference type="ARBA" id="ARBA00022448"/>
    </source>
</evidence>
<keyword evidence="1" id="KW-0813">Transport</keyword>
<dbReference type="GO" id="GO:0006089">
    <property type="term" value="P:lactate metabolic process"/>
    <property type="evidence" value="ECO:0007669"/>
    <property type="project" value="InterPro"/>
</dbReference>
<dbReference type="Gene3D" id="1.10.1060.10">
    <property type="entry name" value="Alpha-helical ferredoxin"/>
    <property type="match status" value="1"/>
</dbReference>
<evidence type="ECO:0000313" key="6">
    <source>
        <dbReference type="EMBL" id="KYC51904.1"/>
    </source>
</evidence>
<dbReference type="PROSITE" id="PS51379">
    <property type="entry name" value="4FE4S_FER_2"/>
    <property type="match status" value="1"/>
</dbReference>
<dbReference type="AlphaFoldDB" id="A0A150J4L6"/>
<dbReference type="Gene3D" id="3.40.50.10420">
    <property type="entry name" value="NagB/RpiA/CoA transferase-like"/>
    <property type="match status" value="1"/>
</dbReference>
<dbReference type="InterPro" id="IPR037171">
    <property type="entry name" value="NagB/RpiA_transferase-like"/>
</dbReference>
<dbReference type="GO" id="GO:0016491">
    <property type="term" value="F:oxidoreductase activity"/>
    <property type="evidence" value="ECO:0007669"/>
    <property type="project" value="UniProtKB-ARBA"/>
</dbReference>
<keyword evidence="3" id="KW-0677">Repeat</keyword>